<accession>A0A7J8ITQ5</accession>
<feature type="compositionally biased region" description="Gly residues" evidence="11">
    <location>
        <begin position="85"/>
        <end position="98"/>
    </location>
</feature>
<keyword evidence="2 12" id="KW-0812">Transmembrane</keyword>
<dbReference type="GO" id="GO:0005789">
    <property type="term" value="C:endoplasmic reticulum membrane"/>
    <property type="evidence" value="ECO:0007669"/>
    <property type="project" value="UniProtKB-SubCell"/>
</dbReference>
<comment type="subcellular location">
    <subcellularLocation>
        <location evidence="1">Endoplasmic reticulum membrane</location>
        <topology evidence="1">Multi-pass membrane protein</topology>
    </subcellularLocation>
</comment>
<evidence type="ECO:0000256" key="9">
    <source>
        <dbReference type="ARBA" id="ARBA00049314"/>
    </source>
</evidence>
<dbReference type="InterPro" id="IPR000326">
    <property type="entry name" value="PAP2/HPO"/>
</dbReference>
<dbReference type="CDD" id="cd03388">
    <property type="entry name" value="PAP2_SPPase1"/>
    <property type="match status" value="1"/>
</dbReference>
<comment type="catalytic activity">
    <reaction evidence="10">
        <text>sphinganine 1-phosphate + H2O = sphinganine + phosphate</text>
        <dbReference type="Rhea" id="RHEA:27514"/>
        <dbReference type="ChEBI" id="CHEBI:15377"/>
        <dbReference type="ChEBI" id="CHEBI:43474"/>
        <dbReference type="ChEBI" id="CHEBI:57817"/>
        <dbReference type="ChEBI" id="CHEBI:57939"/>
    </reaction>
    <physiologicalReaction direction="left-to-right" evidence="10">
        <dbReference type="Rhea" id="RHEA:27515"/>
    </physiologicalReaction>
</comment>
<dbReference type="Gene3D" id="1.20.144.10">
    <property type="entry name" value="Phosphatidic acid phosphatase type 2/haloperoxidase"/>
    <property type="match status" value="1"/>
</dbReference>
<evidence type="ECO:0000256" key="6">
    <source>
        <dbReference type="ARBA" id="ARBA00023098"/>
    </source>
</evidence>
<evidence type="ECO:0000256" key="3">
    <source>
        <dbReference type="ARBA" id="ARBA00022801"/>
    </source>
</evidence>
<proteinExistence type="inferred from homology"/>
<evidence type="ECO:0000256" key="7">
    <source>
        <dbReference type="ARBA" id="ARBA00023136"/>
    </source>
</evidence>
<dbReference type="AlphaFoldDB" id="A0A7J8ITQ5"/>
<protein>
    <submittedName>
        <fullName evidence="14">Sphingosine-1-phosphate phosphatase 1</fullName>
    </submittedName>
</protein>
<dbReference type="PANTHER" id="PTHR14969:SF45">
    <property type="entry name" value="SPHINGOSINE-1-PHOSPHATE PHOSPHATASE 1"/>
    <property type="match status" value="1"/>
</dbReference>
<dbReference type="SUPFAM" id="SSF48317">
    <property type="entry name" value="Acid phosphatase/Vanadium-dependent haloperoxidase"/>
    <property type="match status" value="1"/>
</dbReference>
<reference evidence="14 15" key="1">
    <citation type="journal article" date="2020" name="Nature">
        <title>Six reference-quality genomes reveal evolution of bat adaptations.</title>
        <authorList>
            <person name="Jebb D."/>
            <person name="Huang Z."/>
            <person name="Pippel M."/>
            <person name="Hughes G.M."/>
            <person name="Lavrichenko K."/>
            <person name="Devanna P."/>
            <person name="Winkler S."/>
            <person name="Jermiin L.S."/>
            <person name="Skirmuntt E.C."/>
            <person name="Katzourakis A."/>
            <person name="Burkitt-Gray L."/>
            <person name="Ray D.A."/>
            <person name="Sullivan K.A.M."/>
            <person name="Roscito J.G."/>
            <person name="Kirilenko B.M."/>
            <person name="Davalos L.M."/>
            <person name="Corthals A.P."/>
            <person name="Power M.L."/>
            <person name="Jones G."/>
            <person name="Ransome R.D."/>
            <person name="Dechmann D.K.N."/>
            <person name="Locatelli A.G."/>
            <person name="Puechmaille S.J."/>
            <person name="Fedrigo O."/>
            <person name="Jarvis E.D."/>
            <person name="Hiller M."/>
            <person name="Vernes S.C."/>
            <person name="Myers E.W."/>
            <person name="Teeling E.C."/>
        </authorList>
    </citation>
    <scope>NUCLEOTIDE SEQUENCE [LARGE SCALE GENOMIC DNA]</scope>
    <source>
        <strain evidence="14">MRouAeg1</strain>
        <tissue evidence="14">Muscle</tissue>
    </source>
</reference>
<dbReference type="PANTHER" id="PTHR14969">
    <property type="entry name" value="SPHINGOSINE-1-PHOSPHATE PHOSPHOHYDROLASE"/>
    <property type="match status" value="1"/>
</dbReference>
<feature type="transmembrane region" description="Helical" evidence="12">
    <location>
        <begin position="302"/>
        <end position="320"/>
    </location>
</feature>
<keyword evidence="4" id="KW-0256">Endoplasmic reticulum</keyword>
<comment type="similarity">
    <text evidence="8">Belongs to the type 2 lipid phosphate phosphatase family.</text>
</comment>
<keyword evidence="3" id="KW-0378">Hydrolase</keyword>
<evidence type="ECO:0000256" key="2">
    <source>
        <dbReference type="ARBA" id="ARBA00022692"/>
    </source>
</evidence>
<evidence type="ECO:0000256" key="1">
    <source>
        <dbReference type="ARBA" id="ARBA00004477"/>
    </source>
</evidence>
<evidence type="ECO:0000256" key="4">
    <source>
        <dbReference type="ARBA" id="ARBA00022824"/>
    </source>
</evidence>
<dbReference type="SMART" id="SM00014">
    <property type="entry name" value="acidPPc"/>
    <property type="match status" value="1"/>
</dbReference>
<name>A0A7J8ITQ5_ROUAE</name>
<feature type="transmembrane region" description="Helical" evidence="12">
    <location>
        <begin position="429"/>
        <end position="452"/>
    </location>
</feature>
<evidence type="ECO:0000256" key="5">
    <source>
        <dbReference type="ARBA" id="ARBA00022989"/>
    </source>
</evidence>
<evidence type="ECO:0000259" key="13">
    <source>
        <dbReference type="SMART" id="SM00014"/>
    </source>
</evidence>
<sequence>MSLRQSLAQLASFLQEPQKVARFQRLCGVEAAPSRSRAVAADLKEDEGKEEAPFSGDFRRRERQPGACGGPQPPGSDRNQCPAKPGGGGGGGGGGGRPNGVWNRLANELGPALPRPAGPLRRNSLTGEEGELAHVSNWPLYYLFCFGTELGNELFYILFFPLWIWNLDALVGRRLVVIWVLVMYLGQCTKDIIRWPRPASPPVVKLEVFYNSEYSMPSTHAMSGTAIPISLVLLTYGRWQYPLIYGLILVPCWCSLVCLSRIYMGMHSILDIIAGFLYTILILAVFYPFVDLIDNFNQTHKYAPLIIIGLHLALGIFSFTLDTWSTSRGDTAEILGSGAGIACGSHVTYKMGLMLDPPLDRLPLVRPPITVTLFGKAILRILIGIIFVLIVRDIMKKITIPLACKIFNIPCDDIRQARQHMEVELPYRYITYGMVGFSITFLVPYIFFFIGIS</sequence>
<comment type="caution">
    <text evidence="14">The sequence shown here is derived from an EMBL/GenBank/DDBJ whole genome shotgun (WGS) entry which is preliminary data.</text>
</comment>
<keyword evidence="5 12" id="KW-1133">Transmembrane helix</keyword>
<dbReference type="InterPro" id="IPR036938">
    <property type="entry name" value="PAP2/HPO_sf"/>
</dbReference>
<feature type="transmembrane region" description="Helical" evidence="12">
    <location>
        <begin position="243"/>
        <end position="262"/>
    </location>
</feature>
<organism evidence="14 15">
    <name type="scientific">Rousettus aegyptiacus</name>
    <name type="common">Egyptian fruit bat</name>
    <name type="synonym">Pteropus aegyptiacus</name>
    <dbReference type="NCBI Taxonomy" id="9407"/>
    <lineage>
        <taxon>Eukaryota</taxon>
        <taxon>Metazoa</taxon>
        <taxon>Chordata</taxon>
        <taxon>Craniata</taxon>
        <taxon>Vertebrata</taxon>
        <taxon>Euteleostomi</taxon>
        <taxon>Mammalia</taxon>
        <taxon>Eutheria</taxon>
        <taxon>Laurasiatheria</taxon>
        <taxon>Chiroptera</taxon>
        <taxon>Yinpterochiroptera</taxon>
        <taxon>Pteropodoidea</taxon>
        <taxon>Pteropodidae</taxon>
        <taxon>Rousettinae</taxon>
        <taxon>Rousettus</taxon>
    </lineage>
</organism>
<dbReference type="FunFam" id="1.20.144.10:FF:000011">
    <property type="entry name" value="sphingosine-1-phosphate phosphatase 1"/>
    <property type="match status" value="1"/>
</dbReference>
<comment type="catalytic activity">
    <reaction evidence="9">
        <text>sphing-4-enine 1-phosphate + H2O = sphing-4-enine + phosphate</text>
        <dbReference type="Rhea" id="RHEA:27518"/>
        <dbReference type="ChEBI" id="CHEBI:15377"/>
        <dbReference type="ChEBI" id="CHEBI:43474"/>
        <dbReference type="ChEBI" id="CHEBI:57756"/>
        <dbReference type="ChEBI" id="CHEBI:60119"/>
    </reaction>
    <physiologicalReaction direction="left-to-right" evidence="9">
        <dbReference type="Rhea" id="RHEA:27519"/>
    </physiologicalReaction>
</comment>
<dbReference type="Pfam" id="PF01569">
    <property type="entry name" value="PAP2"/>
    <property type="match status" value="1"/>
</dbReference>
<evidence type="ECO:0000256" key="8">
    <source>
        <dbReference type="ARBA" id="ARBA00038324"/>
    </source>
</evidence>
<keyword evidence="15" id="KW-1185">Reference proteome</keyword>
<feature type="region of interest" description="Disordered" evidence="11">
    <location>
        <begin position="33"/>
        <end position="101"/>
    </location>
</feature>
<evidence type="ECO:0000256" key="11">
    <source>
        <dbReference type="SAM" id="MobiDB-lite"/>
    </source>
</evidence>
<gene>
    <name evidence="14" type="ORF">HJG63_017497</name>
</gene>
<feature type="compositionally biased region" description="Basic and acidic residues" evidence="11">
    <location>
        <begin position="42"/>
        <end position="64"/>
    </location>
</feature>
<keyword evidence="7 12" id="KW-0472">Membrane</keyword>
<evidence type="ECO:0000256" key="12">
    <source>
        <dbReference type="SAM" id="Phobius"/>
    </source>
</evidence>
<dbReference type="GO" id="GO:0006670">
    <property type="term" value="P:sphingosine metabolic process"/>
    <property type="evidence" value="ECO:0007669"/>
    <property type="project" value="TreeGrafter"/>
</dbReference>
<dbReference type="Proteomes" id="UP000593571">
    <property type="component" value="Unassembled WGS sequence"/>
</dbReference>
<feature type="transmembrane region" description="Helical" evidence="12">
    <location>
        <begin position="269"/>
        <end position="290"/>
    </location>
</feature>
<feature type="domain" description="Phosphatidic acid phosphatase type 2/haloperoxidase" evidence="13">
    <location>
        <begin position="173"/>
        <end position="287"/>
    </location>
</feature>
<evidence type="ECO:0000256" key="10">
    <source>
        <dbReference type="ARBA" id="ARBA00050249"/>
    </source>
</evidence>
<dbReference type="GO" id="GO:0042392">
    <property type="term" value="F:sphingosine-1-phosphate phosphatase activity"/>
    <property type="evidence" value="ECO:0007669"/>
    <property type="project" value="TreeGrafter"/>
</dbReference>
<dbReference type="OrthoDB" id="301434at2759"/>
<feature type="transmembrane region" description="Helical" evidence="12">
    <location>
        <begin position="369"/>
        <end position="391"/>
    </location>
</feature>
<evidence type="ECO:0000313" key="14">
    <source>
        <dbReference type="EMBL" id="KAF6487292.1"/>
    </source>
</evidence>
<dbReference type="EMBL" id="JACASE010000003">
    <property type="protein sequence ID" value="KAF6487292.1"/>
    <property type="molecule type" value="Genomic_DNA"/>
</dbReference>
<keyword evidence="6" id="KW-0443">Lipid metabolism</keyword>
<evidence type="ECO:0000313" key="15">
    <source>
        <dbReference type="Proteomes" id="UP000593571"/>
    </source>
</evidence>